<dbReference type="EMBL" id="CM046388">
    <property type="protein sequence ID" value="KAI8571596.1"/>
    <property type="molecule type" value="Genomic_DNA"/>
</dbReference>
<dbReference type="Proteomes" id="UP001062846">
    <property type="component" value="Chromosome 1"/>
</dbReference>
<name>A0ACC0Q2C7_RHOML</name>
<evidence type="ECO:0000313" key="2">
    <source>
        <dbReference type="Proteomes" id="UP001062846"/>
    </source>
</evidence>
<accession>A0ACC0Q2C7</accession>
<proteinExistence type="predicted"/>
<evidence type="ECO:0000313" key="1">
    <source>
        <dbReference type="EMBL" id="KAI8571596.1"/>
    </source>
</evidence>
<comment type="caution">
    <text evidence="1">The sequence shown here is derived from an EMBL/GenBank/DDBJ whole genome shotgun (WGS) entry which is preliminary data.</text>
</comment>
<sequence length="263" mass="29286">MNNNACLLLKAFVARFAASSEVEMNELVNEETSIEASILHELQGAVAQLSEKTRIGFRDAFYRLAKNSEQYMENHSQNGDLVSDTVHDETLRSENTKTVESETNSIDRAIANLLFNKTGSVQESNGSARLGNYNLSLTQPPHYPQHTRLSSDALVPIFSTKEKPPAGGDFQWYFKNLNEHTLFLQSHGSVVKAILVNRHNFSNSDFMRSTDILVGGFEGSQSQPTDFTGIGRQMARLAETGYGQGLSAVLVLKKYRQFLVCAW</sequence>
<keyword evidence="2" id="KW-1185">Reference proteome</keyword>
<organism evidence="1 2">
    <name type="scientific">Rhododendron molle</name>
    <name type="common">Chinese azalea</name>
    <name type="synonym">Azalea mollis</name>
    <dbReference type="NCBI Taxonomy" id="49168"/>
    <lineage>
        <taxon>Eukaryota</taxon>
        <taxon>Viridiplantae</taxon>
        <taxon>Streptophyta</taxon>
        <taxon>Embryophyta</taxon>
        <taxon>Tracheophyta</taxon>
        <taxon>Spermatophyta</taxon>
        <taxon>Magnoliopsida</taxon>
        <taxon>eudicotyledons</taxon>
        <taxon>Gunneridae</taxon>
        <taxon>Pentapetalae</taxon>
        <taxon>asterids</taxon>
        <taxon>Ericales</taxon>
        <taxon>Ericaceae</taxon>
        <taxon>Ericoideae</taxon>
        <taxon>Rhodoreae</taxon>
        <taxon>Rhododendron</taxon>
    </lineage>
</organism>
<gene>
    <name evidence="1" type="ORF">RHMOL_Rhmol01G0132200</name>
</gene>
<reference evidence="1" key="1">
    <citation type="submission" date="2022-02" db="EMBL/GenBank/DDBJ databases">
        <title>Plant Genome Project.</title>
        <authorList>
            <person name="Zhang R.-G."/>
        </authorList>
    </citation>
    <scope>NUCLEOTIDE SEQUENCE</scope>
    <source>
        <strain evidence="1">AT1</strain>
    </source>
</reference>
<protein>
    <submittedName>
        <fullName evidence="1">Uncharacterized protein</fullName>
    </submittedName>
</protein>